<protein>
    <submittedName>
        <fullName evidence="2">Uncharacterized protein</fullName>
    </submittedName>
</protein>
<feature type="region of interest" description="Disordered" evidence="1">
    <location>
        <begin position="1"/>
        <end position="20"/>
    </location>
</feature>
<dbReference type="EMBL" id="JBHTAB010000008">
    <property type="protein sequence ID" value="MFC7130617.1"/>
    <property type="molecule type" value="Genomic_DNA"/>
</dbReference>
<comment type="caution">
    <text evidence="2">The sequence shown here is derived from an EMBL/GenBank/DDBJ whole genome shotgun (WGS) entry which is preliminary data.</text>
</comment>
<evidence type="ECO:0000313" key="2">
    <source>
        <dbReference type="EMBL" id="MFC7130617.1"/>
    </source>
</evidence>
<sequence>MLGVEISSSERMTGTVNSLAVQKHEELYMLEEPDWKNGPNPYSE</sequence>
<reference evidence="2 3" key="1">
    <citation type="journal article" date="2019" name="Int. J. Syst. Evol. Microbiol.">
        <title>The Global Catalogue of Microorganisms (GCM) 10K type strain sequencing project: providing services to taxonomists for standard genome sequencing and annotation.</title>
        <authorList>
            <consortium name="The Broad Institute Genomics Platform"/>
            <consortium name="The Broad Institute Genome Sequencing Center for Infectious Disease"/>
            <person name="Wu L."/>
            <person name="Ma J."/>
        </authorList>
    </citation>
    <scope>NUCLEOTIDE SEQUENCE [LARGE SCALE GENOMIC DNA]</scope>
    <source>
        <strain evidence="2 3">DSM 26526</strain>
    </source>
</reference>
<gene>
    <name evidence="2" type="ORF">ACFQI8_14615</name>
</gene>
<name>A0ABD5XL88_9EURY</name>
<evidence type="ECO:0000313" key="3">
    <source>
        <dbReference type="Proteomes" id="UP001596460"/>
    </source>
</evidence>
<dbReference type="RefSeq" id="WP_390246020.1">
    <property type="nucleotide sequence ID" value="NZ_JBHTAB010000008.1"/>
</dbReference>
<dbReference type="Proteomes" id="UP001596460">
    <property type="component" value="Unassembled WGS sequence"/>
</dbReference>
<evidence type="ECO:0000256" key="1">
    <source>
        <dbReference type="SAM" id="MobiDB-lite"/>
    </source>
</evidence>
<keyword evidence="3" id="KW-1185">Reference proteome</keyword>
<proteinExistence type="predicted"/>
<dbReference type="AlphaFoldDB" id="A0ABD5XL88"/>
<organism evidence="2 3">
    <name type="scientific">Haloferax chudinovii</name>
    <dbReference type="NCBI Taxonomy" id="1109010"/>
    <lineage>
        <taxon>Archaea</taxon>
        <taxon>Methanobacteriati</taxon>
        <taxon>Methanobacteriota</taxon>
        <taxon>Stenosarchaea group</taxon>
        <taxon>Halobacteria</taxon>
        <taxon>Halobacteriales</taxon>
        <taxon>Haloferacaceae</taxon>
        <taxon>Haloferax</taxon>
    </lineage>
</organism>
<accession>A0ABD5XL88</accession>